<dbReference type="Pfam" id="PF00698">
    <property type="entry name" value="Acyl_transf_1"/>
    <property type="match status" value="1"/>
</dbReference>
<accession>A0AA97M511</accession>
<organism evidence="6 7">
    <name type="scientific">Thermobifida halotolerans</name>
    <dbReference type="NCBI Taxonomy" id="483545"/>
    <lineage>
        <taxon>Bacteria</taxon>
        <taxon>Bacillati</taxon>
        <taxon>Actinomycetota</taxon>
        <taxon>Actinomycetes</taxon>
        <taxon>Streptosporangiales</taxon>
        <taxon>Nocardiopsidaceae</taxon>
        <taxon>Thermobifida</taxon>
    </lineage>
</organism>
<dbReference type="PANTHER" id="PTHR43775:SF37">
    <property type="entry name" value="SI:DKEY-61P9.11"/>
    <property type="match status" value="1"/>
</dbReference>
<dbReference type="InterPro" id="IPR016035">
    <property type="entry name" value="Acyl_Trfase/lysoPLipase"/>
</dbReference>
<dbReference type="InterPro" id="IPR050091">
    <property type="entry name" value="PKS_NRPS_Biosynth_Enz"/>
</dbReference>
<dbReference type="InterPro" id="IPR009081">
    <property type="entry name" value="PP-bd_ACP"/>
</dbReference>
<dbReference type="SMART" id="SM00827">
    <property type="entry name" value="PKS_AT"/>
    <property type="match status" value="1"/>
</dbReference>
<dbReference type="InterPro" id="IPR016036">
    <property type="entry name" value="Malonyl_transacylase_ACP-bd"/>
</dbReference>
<dbReference type="Pfam" id="PF00550">
    <property type="entry name" value="PP-binding"/>
    <property type="match status" value="1"/>
</dbReference>
<keyword evidence="1" id="KW-0596">Phosphopantetheine</keyword>
<evidence type="ECO:0000256" key="1">
    <source>
        <dbReference type="ARBA" id="ARBA00022450"/>
    </source>
</evidence>
<dbReference type="SMART" id="SM00823">
    <property type="entry name" value="PKS_PP"/>
    <property type="match status" value="1"/>
</dbReference>
<dbReference type="GO" id="GO:0031177">
    <property type="term" value="F:phosphopantetheine binding"/>
    <property type="evidence" value="ECO:0007669"/>
    <property type="project" value="InterPro"/>
</dbReference>
<keyword evidence="3" id="KW-0808">Transferase</keyword>
<evidence type="ECO:0000259" key="4">
    <source>
        <dbReference type="PROSITE" id="PS50075"/>
    </source>
</evidence>
<dbReference type="InterPro" id="IPR020806">
    <property type="entry name" value="PKS_PP-bd"/>
</dbReference>
<dbReference type="SUPFAM" id="SSF55048">
    <property type="entry name" value="Probable ACP-binding domain of malonyl-CoA ACP transacylase"/>
    <property type="match status" value="1"/>
</dbReference>
<dbReference type="InterPro" id="IPR020841">
    <property type="entry name" value="PKS_Beta-ketoAc_synthase_dom"/>
</dbReference>
<dbReference type="SMART" id="SM00825">
    <property type="entry name" value="PKS_KS"/>
    <property type="match status" value="1"/>
</dbReference>
<dbReference type="Gene3D" id="3.40.47.10">
    <property type="match status" value="1"/>
</dbReference>
<proteinExistence type="predicted"/>
<feature type="domain" description="Ketosynthase family 3 (KS3)" evidence="5">
    <location>
        <begin position="4"/>
        <end position="424"/>
    </location>
</feature>
<dbReference type="PANTHER" id="PTHR43775">
    <property type="entry name" value="FATTY ACID SYNTHASE"/>
    <property type="match status" value="1"/>
</dbReference>
<dbReference type="GO" id="GO:0006633">
    <property type="term" value="P:fatty acid biosynthetic process"/>
    <property type="evidence" value="ECO:0007669"/>
    <property type="project" value="InterPro"/>
</dbReference>
<keyword evidence="7" id="KW-1185">Reference proteome</keyword>
<evidence type="ECO:0000313" key="7">
    <source>
        <dbReference type="Proteomes" id="UP000265719"/>
    </source>
</evidence>
<dbReference type="InterPro" id="IPR014030">
    <property type="entry name" value="Ketoacyl_synth_N"/>
</dbReference>
<dbReference type="Gene3D" id="1.10.1200.10">
    <property type="entry name" value="ACP-like"/>
    <property type="match status" value="1"/>
</dbReference>
<dbReference type="Gene3D" id="3.30.70.3290">
    <property type="match status" value="1"/>
</dbReference>
<evidence type="ECO:0000256" key="3">
    <source>
        <dbReference type="ARBA" id="ARBA00022679"/>
    </source>
</evidence>
<dbReference type="PROSITE" id="PS52004">
    <property type="entry name" value="KS3_2"/>
    <property type="match status" value="1"/>
</dbReference>
<evidence type="ECO:0000259" key="5">
    <source>
        <dbReference type="PROSITE" id="PS52004"/>
    </source>
</evidence>
<dbReference type="Pfam" id="PF00109">
    <property type="entry name" value="ketoacyl-synt"/>
    <property type="match status" value="1"/>
</dbReference>
<dbReference type="InterPro" id="IPR001227">
    <property type="entry name" value="Ac_transferase_dom_sf"/>
</dbReference>
<dbReference type="InterPro" id="IPR032821">
    <property type="entry name" value="PKS_assoc"/>
</dbReference>
<dbReference type="RefSeq" id="WP_243597651.1">
    <property type="nucleotide sequence ID" value="NZ_CP063196.1"/>
</dbReference>
<dbReference type="SUPFAM" id="SSF52151">
    <property type="entry name" value="FabD/lysophospholipase-like"/>
    <property type="match status" value="1"/>
</dbReference>
<protein>
    <submittedName>
        <fullName evidence="6">Type I polyketide synthase</fullName>
    </submittedName>
</protein>
<dbReference type="InterPro" id="IPR036736">
    <property type="entry name" value="ACP-like_sf"/>
</dbReference>
<dbReference type="Gene3D" id="3.40.366.10">
    <property type="entry name" value="Malonyl-Coenzyme A Acyl Carrier Protein, domain 2"/>
    <property type="match status" value="1"/>
</dbReference>
<dbReference type="GO" id="GO:0004312">
    <property type="term" value="F:fatty acid synthase activity"/>
    <property type="evidence" value="ECO:0007669"/>
    <property type="project" value="TreeGrafter"/>
</dbReference>
<dbReference type="InterPro" id="IPR014043">
    <property type="entry name" value="Acyl_transferase_dom"/>
</dbReference>
<dbReference type="InterPro" id="IPR016039">
    <property type="entry name" value="Thiolase-like"/>
</dbReference>
<dbReference type="SUPFAM" id="SSF53901">
    <property type="entry name" value="Thiolase-like"/>
    <property type="match status" value="1"/>
</dbReference>
<feature type="domain" description="Carrier" evidence="4">
    <location>
        <begin position="891"/>
        <end position="971"/>
    </location>
</feature>
<dbReference type="InterPro" id="IPR014031">
    <property type="entry name" value="Ketoacyl_synth_C"/>
</dbReference>
<gene>
    <name evidence="6" type="ORF">NI17_007240</name>
</gene>
<dbReference type="Pfam" id="PF16197">
    <property type="entry name" value="KAsynt_C_assoc"/>
    <property type="match status" value="1"/>
</dbReference>
<reference evidence="6" key="1">
    <citation type="submission" date="2020-10" db="EMBL/GenBank/DDBJ databases">
        <title>De novo genome project of the cellulose decomposer Thermobifida halotolerans type strain.</title>
        <authorList>
            <person name="Nagy I."/>
            <person name="Horvath B."/>
            <person name="Kukolya J."/>
            <person name="Nagy I."/>
            <person name="Orsini M."/>
        </authorList>
    </citation>
    <scope>NUCLEOTIDE SEQUENCE</scope>
    <source>
        <strain evidence="6">DSM 44931</strain>
    </source>
</reference>
<dbReference type="EMBL" id="CP063196">
    <property type="protein sequence ID" value="UOE20954.1"/>
    <property type="molecule type" value="Genomic_DNA"/>
</dbReference>
<dbReference type="PROSITE" id="PS50075">
    <property type="entry name" value="CARRIER"/>
    <property type="match status" value="1"/>
</dbReference>
<dbReference type="AlphaFoldDB" id="A0AA97M511"/>
<dbReference type="PROSITE" id="PS00606">
    <property type="entry name" value="KS3_1"/>
    <property type="match status" value="1"/>
</dbReference>
<dbReference type="SUPFAM" id="SSF47336">
    <property type="entry name" value="ACP-like"/>
    <property type="match status" value="1"/>
</dbReference>
<dbReference type="KEGG" id="thao:NI17_007240"/>
<dbReference type="InterPro" id="IPR018201">
    <property type="entry name" value="Ketoacyl_synth_AS"/>
</dbReference>
<keyword evidence="2" id="KW-0597">Phosphoprotein</keyword>
<evidence type="ECO:0000256" key="2">
    <source>
        <dbReference type="ARBA" id="ARBA00022553"/>
    </source>
</evidence>
<dbReference type="GO" id="GO:0004315">
    <property type="term" value="F:3-oxoacyl-[acyl-carrier-protein] synthase activity"/>
    <property type="evidence" value="ECO:0007669"/>
    <property type="project" value="InterPro"/>
</dbReference>
<evidence type="ECO:0000313" key="6">
    <source>
        <dbReference type="EMBL" id="UOE20954.1"/>
    </source>
</evidence>
<name>A0AA97M511_9ACTN</name>
<sequence length="983" mass="101691">MTPPPRIALTGIGVRLPGGVHGPDRLWDALVTGRDLTGPIPPARWERMLPQLSSDQVPERPWVAGVIDDVDAFDHGFFGVPAHEAARMDPQQRLALEVAVEALADAGIPLTSLAGTATGVWAGVAAPDQAALALRSGAPVRMADLSGLTFSMLANRVSYHLDLRGPSITVDTACSAAGTALHLARRALQSGEVDTAIVIGVNLLRHPGITAGFADAGVLAPDGTCRPFDARGQGYVRGEAALALVLRRTDTATRSRDRVYALVSGSAVNTDGRSPAGLYAPRAAAQRDLLRAAYADADLAPASVDYILAHGTGTAAGDAAEGRALAQVAATARADRLPVGSVKSVFGHAEGASALVGTAAAALAVHHGVLPPVPNHTRLRPSLARLPLRVPTRPEPWPQTSRPRTAGVSAFGLGGSNVHIVLEQAPGTPPAEETAASPAHRLLAVSAPSEVRLRGTAAAWAPVVADADLGATASTAQHRRAHEKVRAAVVATTPGQAAEALRALAEGRTHPALVGPHTAPEKPGRLVWMFAGHGSQHADMAATCYAALPVFRQALEEARAALAAHLGRQPWRPGEPITGFETAQHAIWLTQTAQTATWRHWGYAPDAVIGHSLGEVAAAHAAGALTLDDAARVVAARSALLAETEPLGGLLVTDLTREQAEEAITVHRHAGTLVVAARNAPDATVVSGPTRPLEELREALDAQGVFARRVAHDVPAHSPAVQPLLPRLTQALHGLAPRGGTAVFHSTAECRPLDGTRLDAAYWARQLRSPVRLTDTLPLAAGTDAVVVELGGRTVLAGPARAALTRPPAGPAARTTSDRAVTVIAAGDDRRDDHAALLDQLAALHTNGHTPTRWPEPIQPPVGLPVCWNHGRTAVATETDVPTLADALTTSDAGGVTRAVVSLLADTLGTPAEDVDPEASLVDLGLTSVAVIGLRDALRAAHPALARLPVRTLLADTTTAAGLAQALTALTTPACARGERSSR</sequence>
<dbReference type="CDD" id="cd00833">
    <property type="entry name" value="PKS"/>
    <property type="match status" value="1"/>
</dbReference>
<dbReference type="Pfam" id="PF02801">
    <property type="entry name" value="Ketoacyl-synt_C"/>
    <property type="match status" value="1"/>
</dbReference>
<dbReference type="Proteomes" id="UP000265719">
    <property type="component" value="Chromosome"/>
</dbReference>